<reference evidence="3" key="1">
    <citation type="submission" date="2022-08" db="EMBL/GenBank/DDBJ databases">
        <authorList>
            <person name="Deng Y."/>
            <person name="Han X.-F."/>
            <person name="Zhang Y.-Q."/>
        </authorList>
    </citation>
    <scope>NUCLEOTIDE SEQUENCE</scope>
    <source>
        <strain evidence="3">CPCC 205763</strain>
    </source>
</reference>
<protein>
    <submittedName>
        <fullName evidence="3">Tyrosine-protein phosphatase</fullName>
    </submittedName>
</protein>
<dbReference type="InterPro" id="IPR026893">
    <property type="entry name" value="Tyr/Ser_Pase_IphP-type"/>
</dbReference>
<evidence type="ECO:0000256" key="1">
    <source>
        <dbReference type="ARBA" id="ARBA00009580"/>
    </source>
</evidence>
<dbReference type="InterPro" id="IPR016130">
    <property type="entry name" value="Tyr_Pase_AS"/>
</dbReference>
<evidence type="ECO:0000313" key="4">
    <source>
        <dbReference type="Proteomes" id="UP001165584"/>
    </source>
</evidence>
<dbReference type="Pfam" id="PF13350">
    <property type="entry name" value="Y_phosphatase3"/>
    <property type="match status" value="1"/>
</dbReference>
<keyword evidence="4" id="KW-1185">Reference proteome</keyword>
<accession>A0ABT2GVB9</accession>
<dbReference type="PROSITE" id="PS00383">
    <property type="entry name" value="TYR_PHOSPHATASE_1"/>
    <property type="match status" value="1"/>
</dbReference>
<evidence type="ECO:0000259" key="2">
    <source>
        <dbReference type="PROSITE" id="PS50056"/>
    </source>
</evidence>
<comment type="similarity">
    <text evidence="1">Belongs to the protein-tyrosine phosphatase family.</text>
</comment>
<name>A0ABT2GVB9_9MICO</name>
<dbReference type="Proteomes" id="UP001165584">
    <property type="component" value="Unassembled WGS sequence"/>
</dbReference>
<dbReference type="SUPFAM" id="SSF52799">
    <property type="entry name" value="(Phosphotyrosine protein) phosphatases II"/>
    <property type="match status" value="1"/>
</dbReference>
<dbReference type="InterPro" id="IPR000387">
    <property type="entry name" value="Tyr_Pase_dom"/>
</dbReference>
<proteinExistence type="inferred from homology"/>
<dbReference type="Gene3D" id="3.90.190.10">
    <property type="entry name" value="Protein tyrosine phosphatase superfamily"/>
    <property type="match status" value="1"/>
</dbReference>
<gene>
    <name evidence="3" type="ORF">N1027_13855</name>
</gene>
<organism evidence="3 4">
    <name type="scientific">Herbiconiux aconitum</name>
    <dbReference type="NCBI Taxonomy" id="2970913"/>
    <lineage>
        <taxon>Bacteria</taxon>
        <taxon>Bacillati</taxon>
        <taxon>Actinomycetota</taxon>
        <taxon>Actinomycetes</taxon>
        <taxon>Micrococcales</taxon>
        <taxon>Microbacteriaceae</taxon>
        <taxon>Herbiconiux</taxon>
    </lineage>
</organism>
<comment type="caution">
    <text evidence="3">The sequence shown here is derived from an EMBL/GenBank/DDBJ whole genome shotgun (WGS) entry which is preliminary data.</text>
</comment>
<dbReference type="InterPro" id="IPR029021">
    <property type="entry name" value="Prot-tyrosine_phosphatase-like"/>
</dbReference>
<feature type="domain" description="Tyrosine specific protein phosphatases" evidence="2">
    <location>
        <begin position="101"/>
        <end position="164"/>
    </location>
</feature>
<dbReference type="PROSITE" id="PS50056">
    <property type="entry name" value="TYR_PHOSPHATASE_2"/>
    <property type="match status" value="1"/>
</dbReference>
<evidence type="ECO:0000313" key="3">
    <source>
        <dbReference type="EMBL" id="MCS5719220.1"/>
    </source>
</evidence>
<dbReference type="RefSeq" id="WP_259508723.1">
    <property type="nucleotide sequence ID" value="NZ_JANLCM010000002.1"/>
</dbReference>
<sequence>MSSASPSGSLVPGTVNFRDVGGLAAGSALVRNGRLFRSDALHSLGETGRAAVRSLDVRTVIDLRDELEVTAEPDELGGLDVTVIHDPVLEGSAMSLVAQGADLAALYRHMTEQSGAVLTRCVGQIARAAEGGVVVHCTAGKDRTGIVVALTLAALGVSRGDIVRDYAVTEQNLAGAWLDGMVERASHHGITVDDAIRELIGGSPATAIEAVLDEVDERYGSAEGFLRAHGSSDDDLIALRRTLLVESVVD</sequence>
<dbReference type="PANTHER" id="PTHR31126:SF1">
    <property type="entry name" value="TYROSINE SPECIFIC PROTEIN PHOSPHATASES DOMAIN-CONTAINING PROTEIN"/>
    <property type="match status" value="1"/>
</dbReference>
<dbReference type="PANTHER" id="PTHR31126">
    <property type="entry name" value="TYROSINE-PROTEIN PHOSPHATASE"/>
    <property type="match status" value="1"/>
</dbReference>
<dbReference type="EMBL" id="JANLCM010000002">
    <property type="protein sequence ID" value="MCS5719220.1"/>
    <property type="molecule type" value="Genomic_DNA"/>
</dbReference>